<evidence type="ECO:0000256" key="1">
    <source>
        <dbReference type="SAM" id="MobiDB-lite"/>
    </source>
</evidence>
<name>A0ABN8QGL7_9CNID</name>
<dbReference type="Pfam" id="PF00147">
    <property type="entry name" value="Fibrinogen_C"/>
    <property type="match status" value="1"/>
</dbReference>
<dbReference type="SUPFAM" id="SSF56496">
    <property type="entry name" value="Fibrinogen C-terminal domain-like"/>
    <property type="match status" value="1"/>
</dbReference>
<keyword evidence="5" id="KW-1185">Reference proteome</keyword>
<sequence>MRTDGGGWTVFQRRQDGSVDFYRGWNDYKSGFGQLTAEFWLGNDKIHRLTASRPSSLRVELEDWNGVRVYAKYGKFNIGDEQAKYRLEVGSYSGTAGDTFSTYHNNMAFTTKDRDNDRDTSNNCAVSWTGAWCVMVLFFNLLLVASLRFSLVYLFVQFVFSASKAFIFSHLDLKPLPVFSRLLANEDLFFYKEHGILHTQLSEVKALITKQQRRLEIPLFRTYKPSFFRGFNEEPQSRYNSNSMDDLQLVSQEGIIGPPGNSIKGPVGPKGDVGPKGQKGDTGFTGVPGAKGDRGIMGPPGKSIIGPVGPKDDVGPKGQKGDTGFTGVPGAKGDRGIIGPPGKSIMGPVGSKGNAGPKGQKGDTGPTGRLESNQVKREKKTQHHAQPENQIIAIIDRNKSNIYLTYNKNQSYSVERLTATNQTYEKIERKTRARRGA</sequence>
<proteinExistence type="predicted"/>
<keyword evidence="2" id="KW-1133">Transmembrane helix</keyword>
<dbReference type="InterPro" id="IPR014716">
    <property type="entry name" value="Fibrinogen_a/b/g_C_1"/>
</dbReference>
<keyword evidence="2" id="KW-0812">Transmembrane</keyword>
<organism evidence="4 5">
    <name type="scientific">Porites evermanni</name>
    <dbReference type="NCBI Taxonomy" id="104178"/>
    <lineage>
        <taxon>Eukaryota</taxon>
        <taxon>Metazoa</taxon>
        <taxon>Cnidaria</taxon>
        <taxon>Anthozoa</taxon>
        <taxon>Hexacorallia</taxon>
        <taxon>Scleractinia</taxon>
        <taxon>Fungiina</taxon>
        <taxon>Poritidae</taxon>
        <taxon>Porites</taxon>
    </lineage>
</organism>
<reference evidence="4 5" key="1">
    <citation type="submission" date="2022-05" db="EMBL/GenBank/DDBJ databases">
        <authorList>
            <consortium name="Genoscope - CEA"/>
            <person name="William W."/>
        </authorList>
    </citation>
    <scope>NUCLEOTIDE SEQUENCE [LARGE SCALE GENOMIC DNA]</scope>
</reference>
<feature type="region of interest" description="Disordered" evidence="1">
    <location>
        <begin position="258"/>
        <end position="386"/>
    </location>
</feature>
<dbReference type="PANTHER" id="PTHR19143:SF459">
    <property type="entry name" value="FIBRINOGEN C-TERMINAL DOMAIN-CONTAINING PROTEIN"/>
    <property type="match status" value="1"/>
</dbReference>
<dbReference type="Gene3D" id="3.90.215.10">
    <property type="entry name" value="Gamma Fibrinogen, chain A, domain 1"/>
    <property type="match status" value="1"/>
</dbReference>
<dbReference type="InterPro" id="IPR036056">
    <property type="entry name" value="Fibrinogen-like_C"/>
</dbReference>
<keyword evidence="2" id="KW-0472">Membrane</keyword>
<dbReference type="EMBL" id="CALNXI010001307">
    <property type="protein sequence ID" value="CAH3164198.1"/>
    <property type="molecule type" value="Genomic_DNA"/>
</dbReference>
<dbReference type="InterPro" id="IPR002181">
    <property type="entry name" value="Fibrinogen_a/b/g_C_dom"/>
</dbReference>
<dbReference type="InterPro" id="IPR050373">
    <property type="entry name" value="Fibrinogen_C-term_domain"/>
</dbReference>
<dbReference type="PROSITE" id="PS51406">
    <property type="entry name" value="FIBRINOGEN_C_2"/>
    <property type="match status" value="1"/>
</dbReference>
<evidence type="ECO:0000313" key="4">
    <source>
        <dbReference type="EMBL" id="CAH3164198.1"/>
    </source>
</evidence>
<dbReference type="InterPro" id="IPR008160">
    <property type="entry name" value="Collagen"/>
</dbReference>
<evidence type="ECO:0000313" key="5">
    <source>
        <dbReference type="Proteomes" id="UP001159427"/>
    </source>
</evidence>
<dbReference type="SMART" id="SM00186">
    <property type="entry name" value="FBG"/>
    <property type="match status" value="1"/>
</dbReference>
<gene>
    <name evidence="4" type="ORF">PEVE_00004878</name>
</gene>
<evidence type="ECO:0000259" key="3">
    <source>
        <dbReference type="PROSITE" id="PS51406"/>
    </source>
</evidence>
<feature type="compositionally biased region" description="Low complexity" evidence="1">
    <location>
        <begin position="264"/>
        <end position="276"/>
    </location>
</feature>
<dbReference type="Pfam" id="PF01391">
    <property type="entry name" value="Collagen"/>
    <property type="match status" value="1"/>
</dbReference>
<dbReference type="Proteomes" id="UP001159427">
    <property type="component" value="Unassembled WGS sequence"/>
</dbReference>
<feature type="transmembrane region" description="Helical" evidence="2">
    <location>
        <begin position="125"/>
        <end position="144"/>
    </location>
</feature>
<comment type="caution">
    <text evidence="4">The sequence shown here is derived from an EMBL/GenBank/DDBJ whole genome shotgun (WGS) entry which is preliminary data.</text>
</comment>
<feature type="domain" description="Fibrinogen C-terminal" evidence="3">
    <location>
        <begin position="1"/>
        <end position="132"/>
    </location>
</feature>
<evidence type="ECO:0000256" key="2">
    <source>
        <dbReference type="SAM" id="Phobius"/>
    </source>
</evidence>
<dbReference type="PANTHER" id="PTHR19143">
    <property type="entry name" value="FIBRINOGEN/TENASCIN/ANGIOPOEITIN"/>
    <property type="match status" value="1"/>
</dbReference>
<dbReference type="CDD" id="cd00087">
    <property type="entry name" value="FReD"/>
    <property type="match status" value="1"/>
</dbReference>
<accession>A0ABN8QGL7</accession>
<protein>
    <recommendedName>
        <fullName evidence="3">Fibrinogen C-terminal domain-containing protein</fullName>
    </recommendedName>
</protein>